<dbReference type="Proteomes" id="UP000424468">
    <property type="component" value="Chromosome"/>
</dbReference>
<accession>A0A6I6C7Q0</accession>
<reference evidence="1 2" key="1">
    <citation type="submission" date="2019-11" db="EMBL/GenBank/DDBJ databases">
        <title>Complete genome sequence of Spiroplasma tabanidicola TAUS-1 (DSM 22603).</title>
        <authorList>
            <person name="Huang C.-T."/>
            <person name="Lin Y.-C."/>
            <person name="Kuo C.-H."/>
        </authorList>
    </citation>
    <scope>NUCLEOTIDE SEQUENCE [LARGE SCALE GENOMIC DNA]</scope>
    <source>
        <strain evidence="1 2">TAUS-1</strain>
    </source>
</reference>
<dbReference type="EMBL" id="CP046276">
    <property type="protein sequence ID" value="QGS51459.1"/>
    <property type="molecule type" value="Genomic_DNA"/>
</dbReference>
<name>A0A6I6C7Q0_9MOLU</name>
<proteinExistence type="predicted"/>
<sequence>MEIIKDVINGKLSKKDYAIKICQTIRNVNLLSNKYKKYGYTAFIHKNTGRISNKKKIANKRANNWFVH</sequence>
<protein>
    <submittedName>
        <fullName evidence="1">Uncharacterized protein</fullName>
    </submittedName>
</protein>
<gene>
    <name evidence="1" type="ORF">STABA_v1c00920</name>
</gene>
<keyword evidence="2" id="KW-1185">Reference proteome</keyword>
<evidence type="ECO:0000313" key="1">
    <source>
        <dbReference type="EMBL" id="QGS51459.1"/>
    </source>
</evidence>
<dbReference type="KEGG" id="stab:STABA_v1c00920"/>
<dbReference type="AlphaFoldDB" id="A0A6I6C7Q0"/>
<evidence type="ECO:0000313" key="2">
    <source>
        <dbReference type="Proteomes" id="UP000424468"/>
    </source>
</evidence>
<organism evidence="1 2">
    <name type="scientific">Spiroplasma tabanidicola</name>
    <dbReference type="NCBI Taxonomy" id="324079"/>
    <lineage>
        <taxon>Bacteria</taxon>
        <taxon>Bacillati</taxon>
        <taxon>Mycoplasmatota</taxon>
        <taxon>Mollicutes</taxon>
        <taxon>Entomoplasmatales</taxon>
        <taxon>Spiroplasmataceae</taxon>
        <taxon>Spiroplasma</taxon>
    </lineage>
</organism>